<protein>
    <recommendedName>
        <fullName evidence="1">Helicase-associated domain-containing protein</fullName>
    </recommendedName>
</protein>
<dbReference type="PANTHER" id="PTHR33418:SF1">
    <property type="entry name" value="HELICASE-ASSOCIATED DOMAIN-CONTAINING PROTEIN"/>
    <property type="match status" value="1"/>
</dbReference>
<dbReference type="Pfam" id="PF03457">
    <property type="entry name" value="HA"/>
    <property type="match status" value="2"/>
</dbReference>
<feature type="domain" description="Helicase-associated" evidence="1">
    <location>
        <begin position="243"/>
        <end position="311"/>
    </location>
</feature>
<name>A0AAD2CV60_9STRA</name>
<comment type="caution">
    <text evidence="2">The sequence shown here is derived from an EMBL/GenBank/DDBJ whole genome shotgun (WGS) entry which is preliminary data.</text>
</comment>
<reference evidence="2" key="1">
    <citation type="submission" date="2023-08" db="EMBL/GenBank/DDBJ databases">
        <authorList>
            <person name="Audoor S."/>
            <person name="Bilcke G."/>
        </authorList>
    </citation>
    <scope>NUCLEOTIDE SEQUENCE</scope>
</reference>
<dbReference type="InterPro" id="IPR005114">
    <property type="entry name" value="Helicase_assoc"/>
</dbReference>
<organism evidence="2 3">
    <name type="scientific">Cylindrotheca closterium</name>
    <dbReference type="NCBI Taxonomy" id="2856"/>
    <lineage>
        <taxon>Eukaryota</taxon>
        <taxon>Sar</taxon>
        <taxon>Stramenopiles</taxon>
        <taxon>Ochrophyta</taxon>
        <taxon>Bacillariophyta</taxon>
        <taxon>Bacillariophyceae</taxon>
        <taxon>Bacillariophycidae</taxon>
        <taxon>Bacillariales</taxon>
        <taxon>Bacillariaceae</taxon>
        <taxon>Cylindrotheca</taxon>
    </lineage>
</organism>
<dbReference type="EMBL" id="CAKOGP040001446">
    <property type="protein sequence ID" value="CAJ1945548.1"/>
    <property type="molecule type" value="Genomic_DNA"/>
</dbReference>
<gene>
    <name evidence="2" type="ORF">CYCCA115_LOCUS9692</name>
</gene>
<evidence type="ECO:0000259" key="1">
    <source>
        <dbReference type="Pfam" id="PF03457"/>
    </source>
</evidence>
<dbReference type="Gene3D" id="6.10.140.530">
    <property type="match status" value="2"/>
</dbReference>
<dbReference type="PANTHER" id="PTHR33418">
    <property type="entry name" value="HELICASE-ASSOCIATED"/>
    <property type="match status" value="1"/>
</dbReference>
<dbReference type="Proteomes" id="UP001295423">
    <property type="component" value="Unassembled WGS sequence"/>
</dbReference>
<proteinExistence type="predicted"/>
<feature type="domain" description="Helicase-associated" evidence="1">
    <location>
        <begin position="168"/>
        <end position="237"/>
    </location>
</feature>
<evidence type="ECO:0000313" key="3">
    <source>
        <dbReference type="Proteomes" id="UP001295423"/>
    </source>
</evidence>
<dbReference type="AlphaFoldDB" id="A0AAD2CV60"/>
<evidence type="ECO:0000313" key="2">
    <source>
        <dbReference type="EMBL" id="CAJ1945548.1"/>
    </source>
</evidence>
<sequence>MSIMFSTSPDNDKLQEDSYSFPNIADDSLLSLMRCPLPLCLDHARPVPVPSSSSPSSSFLPLASSFEDPFNDPGMEPLPLRSQGPVNHHAPLTQSMRDDYLASSFMELLNKPNDTKLRQEDLVSIANSKRSSEAFFPNQNQGSCKRQRTSHMEAAYGEESMPRFRPYQDKQWRAQFAKLVQYKLLNGHCCVPHSYSGDPTLARWVKRQRYQYKKFRDCDATSTITAARIQELESIGFVWHSHASAWLEKVNELKVFMQRTGHCNVPSHYPENTALSTWVKCQRRQYKVKISGSSSSTMTMERFQMLQSLGFVFEPQLSRRTELNMMQ</sequence>
<keyword evidence="3" id="KW-1185">Reference proteome</keyword>
<accession>A0AAD2CV60</accession>